<sequence length="380" mass="43378">MKYRMYMVSIEKVVSKPERKAFISFPSSLYRGDPNWIPPLMMERLEHLSGKNPGTEHIQWQAWVAKKNGRIVGRITAQIDSLHRERYGDDTGHIGMLDAIDDEEVFSALFAAAESWLAAGGTRKITGPFSLNINQESGLLIEGFETPPCALMPHGKPWYAAQVEQQGYGKGIDLLAYWMQRTDLSFSPALTRLMEQTRKKVTIRCINRKRFAEEMQVLREVFNSGWQHNWGFVPFTEREFAVMGEQLKYLVPDDLIYIAEIDSAPCGFIVGMPNINEAIADLNGSLVPFGWAKLLWRLKVSGVRTARVPLMGICKEHQFSRIGPVIALLLIEALREPFARRHIDALEMSWILESNTGMRTILEKIGAKPYKRYRLYEKAL</sequence>
<dbReference type="SUPFAM" id="SSF55729">
    <property type="entry name" value="Acyl-CoA N-acyltransferases (Nat)"/>
    <property type="match status" value="1"/>
</dbReference>
<name>A0ABV0HR44_9ENTR</name>
<dbReference type="PANTHER" id="PTHR41368:SF1">
    <property type="entry name" value="PROTEIN YGHO"/>
    <property type="match status" value="1"/>
</dbReference>
<evidence type="ECO:0000313" key="1">
    <source>
        <dbReference type="EMBL" id="MEO3992059.1"/>
    </source>
</evidence>
<dbReference type="InterPro" id="IPR016181">
    <property type="entry name" value="Acyl_CoA_acyltransferase"/>
</dbReference>
<dbReference type="CDD" id="cd04301">
    <property type="entry name" value="NAT_SF"/>
    <property type="match status" value="1"/>
</dbReference>
<dbReference type="EMBL" id="JAYMYY010000008">
    <property type="protein sequence ID" value="MEO3992059.1"/>
    <property type="molecule type" value="Genomic_DNA"/>
</dbReference>
<dbReference type="PANTHER" id="PTHR41368">
    <property type="entry name" value="PROTEIN YGHO"/>
    <property type="match status" value="1"/>
</dbReference>
<gene>
    <name evidence="1" type="ORF">VSR74_19880</name>
</gene>
<dbReference type="Gene3D" id="3.40.630.30">
    <property type="match status" value="1"/>
</dbReference>
<accession>A0ABV0HR44</accession>
<keyword evidence="1" id="KW-0012">Acyltransferase</keyword>
<proteinExistence type="predicted"/>
<organism evidence="1 2">
    <name type="scientific">Pseudocitrobacter cyperus</name>
    <dbReference type="NCBI Taxonomy" id="3112843"/>
    <lineage>
        <taxon>Bacteria</taxon>
        <taxon>Pseudomonadati</taxon>
        <taxon>Pseudomonadota</taxon>
        <taxon>Gammaproteobacteria</taxon>
        <taxon>Enterobacterales</taxon>
        <taxon>Enterobacteriaceae</taxon>
        <taxon>Pseudocitrobacter</taxon>
    </lineage>
</organism>
<dbReference type="Proteomes" id="UP001444146">
    <property type="component" value="Unassembled WGS sequence"/>
</dbReference>
<dbReference type="GO" id="GO:0016746">
    <property type="term" value="F:acyltransferase activity"/>
    <property type="evidence" value="ECO:0007669"/>
    <property type="project" value="UniProtKB-KW"/>
</dbReference>
<reference evidence="1 2" key="1">
    <citation type="submission" date="2024-01" db="EMBL/GenBank/DDBJ databases">
        <title>Pseudocitrobacter sp. Endophytic strain Cyp-38L.</title>
        <authorList>
            <person name="Amer M.A."/>
            <person name="Hamed S.M."/>
        </authorList>
    </citation>
    <scope>NUCLEOTIDE SEQUENCE [LARGE SCALE GENOMIC DNA]</scope>
    <source>
        <strain evidence="1 2">Cyp38S</strain>
    </source>
</reference>
<protein>
    <submittedName>
        <fullName evidence="1">GNAT family N-acetyltransferase</fullName>
        <ecNumber evidence="1">2.3.1.-</ecNumber>
    </submittedName>
</protein>
<dbReference type="InterPro" id="IPR039968">
    <property type="entry name" value="BcerS-like"/>
</dbReference>
<comment type="caution">
    <text evidence="1">The sequence shown here is derived from an EMBL/GenBank/DDBJ whole genome shotgun (WGS) entry which is preliminary data.</text>
</comment>
<dbReference type="EC" id="2.3.1.-" evidence="1"/>
<evidence type="ECO:0000313" key="2">
    <source>
        <dbReference type="Proteomes" id="UP001444146"/>
    </source>
</evidence>
<keyword evidence="2" id="KW-1185">Reference proteome</keyword>
<keyword evidence="1" id="KW-0808">Transferase</keyword>